<evidence type="ECO:0000256" key="6">
    <source>
        <dbReference type="ARBA" id="ARBA00040091"/>
    </source>
</evidence>
<dbReference type="OrthoDB" id="361039at2759"/>
<name>A0A1D1VT59_RAMVA</name>
<keyword evidence="5" id="KW-0539">Nucleus</keyword>
<dbReference type="FunFam" id="1.25.40.770:FF:000001">
    <property type="entry name" value="Transcription initiation factor TFIID subunit 6"/>
    <property type="match status" value="1"/>
</dbReference>
<evidence type="ECO:0000259" key="8">
    <source>
        <dbReference type="SMART" id="SM00803"/>
    </source>
</evidence>
<comment type="caution">
    <text evidence="9">The sequence shown here is derived from an EMBL/GenBank/DDBJ whole genome shotgun (WGS) entry which is preliminary data.</text>
</comment>
<dbReference type="InterPro" id="IPR011442">
    <property type="entry name" value="TAF6_C"/>
</dbReference>
<dbReference type="GO" id="GO:0003713">
    <property type="term" value="F:transcription coactivator activity"/>
    <property type="evidence" value="ECO:0007669"/>
    <property type="project" value="TreeGrafter"/>
</dbReference>
<keyword evidence="4" id="KW-0804">Transcription</keyword>
<dbReference type="InterPro" id="IPR037796">
    <property type="entry name" value="TAF6"/>
</dbReference>
<evidence type="ECO:0000256" key="5">
    <source>
        <dbReference type="ARBA" id="ARBA00023242"/>
    </source>
</evidence>
<dbReference type="GO" id="GO:0016251">
    <property type="term" value="F:RNA polymerase II general transcription initiation factor activity"/>
    <property type="evidence" value="ECO:0007669"/>
    <property type="project" value="InterPro"/>
</dbReference>
<dbReference type="GO" id="GO:0046695">
    <property type="term" value="C:SLIK (SAGA-like) complex"/>
    <property type="evidence" value="ECO:0007669"/>
    <property type="project" value="InterPro"/>
</dbReference>
<reference evidence="9 10" key="1">
    <citation type="journal article" date="2016" name="Nat. Commun.">
        <title>Extremotolerant tardigrade genome and improved radiotolerance of human cultured cells by tardigrade-unique protein.</title>
        <authorList>
            <person name="Hashimoto T."/>
            <person name="Horikawa D.D."/>
            <person name="Saito Y."/>
            <person name="Kuwahara H."/>
            <person name="Kozuka-Hata H."/>
            <person name="Shin-I T."/>
            <person name="Minakuchi Y."/>
            <person name="Ohishi K."/>
            <person name="Motoyama A."/>
            <person name="Aizu T."/>
            <person name="Enomoto A."/>
            <person name="Kondo K."/>
            <person name="Tanaka S."/>
            <person name="Hara Y."/>
            <person name="Koshikawa S."/>
            <person name="Sagara H."/>
            <person name="Miura T."/>
            <person name="Yokobori S."/>
            <person name="Miyagawa K."/>
            <person name="Suzuki Y."/>
            <person name="Kubo T."/>
            <person name="Oyama M."/>
            <person name="Kohara Y."/>
            <person name="Fujiyama A."/>
            <person name="Arakawa K."/>
            <person name="Katayama T."/>
            <person name="Toyoda A."/>
            <person name="Kunieda T."/>
        </authorList>
    </citation>
    <scope>NUCLEOTIDE SEQUENCE [LARGE SCALE GENOMIC DNA]</scope>
    <source>
        <strain evidence="9 10">YOKOZUNA-1</strain>
    </source>
</reference>
<dbReference type="SMART" id="SM00803">
    <property type="entry name" value="TAF"/>
    <property type="match status" value="1"/>
</dbReference>
<accession>A0A1D1VT59</accession>
<feature type="region of interest" description="Disordered" evidence="7">
    <location>
        <begin position="567"/>
        <end position="704"/>
    </location>
</feature>
<evidence type="ECO:0000256" key="4">
    <source>
        <dbReference type="ARBA" id="ARBA00023163"/>
    </source>
</evidence>
<protein>
    <recommendedName>
        <fullName evidence="6">Transcription initiation factor TFIID subunit 6</fullName>
    </recommendedName>
</protein>
<keyword evidence="10" id="KW-1185">Reference proteome</keyword>
<evidence type="ECO:0000313" key="10">
    <source>
        <dbReference type="Proteomes" id="UP000186922"/>
    </source>
</evidence>
<dbReference type="PANTHER" id="PTHR10221">
    <property type="entry name" value="TRANSCRIPTION INITIATION FACTOR TFIID SUBUNIT 6"/>
    <property type="match status" value="1"/>
</dbReference>
<dbReference type="CDD" id="cd22917">
    <property type="entry name" value="HFD_TAF6-like"/>
    <property type="match status" value="1"/>
</dbReference>
<evidence type="ECO:0000256" key="1">
    <source>
        <dbReference type="ARBA" id="ARBA00004123"/>
    </source>
</evidence>
<dbReference type="GO" id="GO:0046982">
    <property type="term" value="F:protein heterodimerization activity"/>
    <property type="evidence" value="ECO:0007669"/>
    <property type="project" value="InterPro"/>
</dbReference>
<feature type="compositionally biased region" description="Low complexity" evidence="7">
    <location>
        <begin position="596"/>
        <end position="608"/>
    </location>
</feature>
<keyword evidence="3" id="KW-0805">Transcription regulation</keyword>
<gene>
    <name evidence="9" type="primary">RvY_14395-1</name>
    <name evidence="9" type="synonym">RvY_14395.1</name>
    <name evidence="9" type="ORF">RvY_14395</name>
</gene>
<dbReference type="Gene3D" id="1.25.40.770">
    <property type="entry name" value="TAF6, C-terminal HEAT repeat domain"/>
    <property type="match status" value="1"/>
</dbReference>
<dbReference type="InterPro" id="IPR004823">
    <property type="entry name" value="TAF_TATA-bd_Histone-like_dom"/>
</dbReference>
<dbReference type="EMBL" id="BDGG01000010">
    <property type="protein sequence ID" value="GAV04056.1"/>
    <property type="molecule type" value="Genomic_DNA"/>
</dbReference>
<evidence type="ECO:0000256" key="3">
    <source>
        <dbReference type="ARBA" id="ARBA00023015"/>
    </source>
</evidence>
<dbReference type="Pfam" id="PF02969">
    <property type="entry name" value="TAF"/>
    <property type="match status" value="1"/>
</dbReference>
<comment type="subcellular location">
    <subcellularLocation>
        <location evidence="1">Nucleus</location>
    </subcellularLocation>
</comment>
<dbReference type="Proteomes" id="UP000186922">
    <property type="component" value="Unassembled WGS sequence"/>
</dbReference>
<feature type="compositionally biased region" description="Basic and acidic residues" evidence="7">
    <location>
        <begin position="695"/>
        <end position="704"/>
    </location>
</feature>
<dbReference type="PANTHER" id="PTHR10221:SF9">
    <property type="entry name" value="TRANSCRIPTION INITIATION FACTOR TFIID SUBUNIT 6"/>
    <property type="match status" value="1"/>
</dbReference>
<dbReference type="InterPro" id="IPR009072">
    <property type="entry name" value="Histone-fold"/>
</dbReference>
<feature type="compositionally biased region" description="Pro residues" evidence="7">
    <location>
        <begin position="615"/>
        <end position="629"/>
    </location>
</feature>
<dbReference type="InterPro" id="IPR016024">
    <property type="entry name" value="ARM-type_fold"/>
</dbReference>
<evidence type="ECO:0000313" key="9">
    <source>
        <dbReference type="EMBL" id="GAV04056.1"/>
    </source>
</evidence>
<evidence type="ECO:0000256" key="7">
    <source>
        <dbReference type="SAM" id="MobiDB-lite"/>
    </source>
</evidence>
<dbReference type="GO" id="GO:0005669">
    <property type="term" value="C:transcription factor TFIID complex"/>
    <property type="evidence" value="ECO:0007669"/>
    <property type="project" value="InterPro"/>
</dbReference>
<evidence type="ECO:0000256" key="2">
    <source>
        <dbReference type="ARBA" id="ARBA00007688"/>
    </source>
</evidence>
<dbReference type="GO" id="GO:0000124">
    <property type="term" value="C:SAGA complex"/>
    <property type="evidence" value="ECO:0007669"/>
    <property type="project" value="InterPro"/>
</dbReference>
<feature type="compositionally biased region" description="Polar residues" evidence="7">
    <location>
        <begin position="670"/>
        <end position="690"/>
    </location>
</feature>
<dbReference type="InterPro" id="IPR046344">
    <property type="entry name" value="TAF6_C_sf"/>
</dbReference>
<sequence>MQEKVSKKHGPTNIPLRSRSSVKMIQAENYYSLITCSCGSASRKWKRTIQLPDAYYRTPITEAQKPYRSFQPLYQKDVMRSVKFVPRCLIVLFTRNWKISFQTVSSCTCASSSYFFKPFCNLLNLLQVNMAGRALATDQVKIWAETMGIHNLSEETADFVAACVSQKVSAIVDRANKNANMCRRMKILKTDVDNAMQFLNLEPTVDSGVVDYIPIRGVSGVGGKTLFVHDDKDRDLLSTTKKPAGPAPPEVTLRQHWLAIEGKMPSVPENPPAQNKDEQKAKATNPLQARTVATERAIRKSQFMGIKDLSTSELSSEQQQYYKDVTEAVIGNIEEKRREALSSLEHDPGLHALIPRLAVFISEGVKVNVVQQNLALLIYVMRMVKALLDNQMLYLQPYLHLIIPAITSCIVSRTLCVRPEADNHWALRGFASRILASISRTYDTPTSRLSQRLIQVFKDCLDDESTALSTRFGAYSALIELGNEAIALMVVPRIKHEAEALRAYLNQANTNAADKRSAEQIREKLVTKLAEYCYKVKPHMDKLDDFRAEFGPILAQPIFDQVMKERLKDPSRARSPPKPANQMQSPHSVGGHHIGSPRVPAAPSPSSSLTGAISPYPPLQQQPGAPSPNNPFFARPSPSYPRPTTPGSSSSSSSQLSMTERPSFQAPPVSGNSIGYYTEMGPQSQQNYQVNYEGPRQEDGFSSS</sequence>
<dbReference type="CDD" id="cd08050">
    <property type="entry name" value="TAF6C"/>
    <property type="match status" value="1"/>
</dbReference>
<dbReference type="SUPFAM" id="SSF47113">
    <property type="entry name" value="Histone-fold"/>
    <property type="match status" value="1"/>
</dbReference>
<dbReference type="GO" id="GO:0051123">
    <property type="term" value="P:RNA polymerase II preinitiation complex assembly"/>
    <property type="evidence" value="ECO:0007669"/>
    <property type="project" value="TreeGrafter"/>
</dbReference>
<dbReference type="Pfam" id="PF07571">
    <property type="entry name" value="TAF6_C"/>
    <property type="match status" value="1"/>
</dbReference>
<feature type="domain" description="TATA box binding protein associated factor (TAF) histone-like fold" evidence="8">
    <location>
        <begin position="134"/>
        <end position="197"/>
    </location>
</feature>
<organism evidence="9 10">
    <name type="scientific">Ramazzottius varieornatus</name>
    <name type="common">Water bear</name>
    <name type="synonym">Tardigrade</name>
    <dbReference type="NCBI Taxonomy" id="947166"/>
    <lineage>
        <taxon>Eukaryota</taxon>
        <taxon>Metazoa</taxon>
        <taxon>Ecdysozoa</taxon>
        <taxon>Tardigrada</taxon>
        <taxon>Eutardigrada</taxon>
        <taxon>Parachela</taxon>
        <taxon>Hypsibioidea</taxon>
        <taxon>Ramazzottiidae</taxon>
        <taxon>Ramazzottius</taxon>
    </lineage>
</organism>
<feature type="compositionally biased region" description="Low complexity" evidence="7">
    <location>
        <begin position="645"/>
        <end position="654"/>
    </location>
</feature>
<dbReference type="AlphaFoldDB" id="A0A1D1VT59"/>
<comment type="similarity">
    <text evidence="2">Belongs to the TAF6 family.</text>
</comment>
<dbReference type="SUPFAM" id="SSF48371">
    <property type="entry name" value="ARM repeat"/>
    <property type="match status" value="1"/>
</dbReference>
<dbReference type="Gene3D" id="1.10.20.10">
    <property type="entry name" value="Histone, subunit A"/>
    <property type="match status" value="1"/>
</dbReference>
<dbReference type="STRING" id="947166.A0A1D1VT59"/>
<feature type="region of interest" description="Disordered" evidence="7">
    <location>
        <begin position="265"/>
        <end position="286"/>
    </location>
</feature>
<proteinExistence type="inferred from homology"/>